<dbReference type="Gene3D" id="1.25.40.10">
    <property type="entry name" value="Tetratricopeptide repeat domain"/>
    <property type="match status" value="1"/>
</dbReference>
<accession>A0ABY4SUG9</accession>
<sequence>MAAATPANAEWLRAETDNFVVYGEGRPDDLRRHAEKLERFDAMMRRQFGIGAAEGARKLPVYLVYTGRELREIHPGLPEGAAGFYSASEIDVYAALNRRSGDDVLLHEYAHHFMYQNFPGAYPGWFTEGFAEFFMTATVENADAVKVGYFNQGRLNVLNHVAWIPMETLLTARPRQLQQRYARAAFYSQSWLLTHYLVMDPERRRGLDAYLAAVGRGTPEAEALKTHLGHDYASLEAALRAYLRGRMGYAEADLSDVHPEVRFAALPASADRLLFDSLTIRYPKSPQEIQELLPRIRADAAPYPEDPLALTTLARAEFQWGDAEAGEAALAKVLSITPDDPEALQLAANRRVMQSREATDEAARLILVNEARGYLARAVQAAPTDYRIYLALARTRRGATGYPNDNDLQTWRLAVAYAPQVMGIRQEAAEALRAGGREDEARAVLQAVANNPHSDGRTALPEGAQSGADAR</sequence>
<dbReference type="SUPFAM" id="SSF48452">
    <property type="entry name" value="TPR-like"/>
    <property type="match status" value="1"/>
</dbReference>
<dbReference type="InterPro" id="IPR011990">
    <property type="entry name" value="TPR-like_helical_dom_sf"/>
</dbReference>
<evidence type="ECO:0000313" key="3">
    <source>
        <dbReference type="Proteomes" id="UP001055429"/>
    </source>
</evidence>
<protein>
    <submittedName>
        <fullName evidence="2">DUF1570 domain-containing protein</fullName>
    </submittedName>
</protein>
<gene>
    <name evidence="2" type="ORF">M8231_04920</name>
</gene>
<feature type="region of interest" description="Disordered" evidence="1">
    <location>
        <begin position="448"/>
        <end position="471"/>
    </location>
</feature>
<evidence type="ECO:0000256" key="1">
    <source>
        <dbReference type="SAM" id="MobiDB-lite"/>
    </source>
</evidence>
<proteinExistence type="predicted"/>
<dbReference type="Proteomes" id="UP001055429">
    <property type="component" value="Chromosome"/>
</dbReference>
<evidence type="ECO:0000313" key="2">
    <source>
        <dbReference type="EMBL" id="URI16330.1"/>
    </source>
</evidence>
<dbReference type="EMBL" id="CP097649">
    <property type="protein sequence ID" value="URI16330.1"/>
    <property type="molecule type" value="Genomic_DNA"/>
</dbReference>
<dbReference type="RefSeq" id="WP_249750975.1">
    <property type="nucleotide sequence ID" value="NZ_CP097298.1"/>
</dbReference>
<name>A0ABY4SUG9_9CAUL</name>
<keyword evidence="3" id="KW-1185">Reference proteome</keyword>
<organism evidence="2 3">
    <name type="scientific">Brevundimonas albigilva</name>
    <dbReference type="NCBI Taxonomy" id="1312364"/>
    <lineage>
        <taxon>Bacteria</taxon>
        <taxon>Pseudomonadati</taxon>
        <taxon>Pseudomonadota</taxon>
        <taxon>Alphaproteobacteria</taxon>
        <taxon>Caulobacterales</taxon>
        <taxon>Caulobacteraceae</taxon>
        <taxon>Brevundimonas</taxon>
    </lineage>
</organism>
<reference evidence="2" key="1">
    <citation type="submission" date="2022-05" db="EMBL/GenBank/DDBJ databases">
        <title>Brevundimonas albigilva TT17 genome sequence.</title>
        <authorList>
            <person name="Lee K."/>
            <person name="Son H."/>
        </authorList>
    </citation>
    <scope>NUCLEOTIDE SEQUENCE</scope>
    <source>
        <strain evidence="2">TT17</strain>
    </source>
</reference>